<dbReference type="STRING" id="48709.A0A1D2MZI3"/>
<feature type="region of interest" description="Disordered" evidence="1">
    <location>
        <begin position="95"/>
        <end position="128"/>
    </location>
</feature>
<reference evidence="3 4" key="1">
    <citation type="journal article" date="2016" name="Genome Biol. Evol.">
        <title>Gene Family Evolution Reflects Adaptation to Soil Environmental Stressors in the Genome of the Collembolan Orchesella cincta.</title>
        <authorList>
            <person name="Faddeeva-Vakhrusheva A."/>
            <person name="Derks M.F."/>
            <person name="Anvar S.Y."/>
            <person name="Agamennone V."/>
            <person name="Suring W."/>
            <person name="Smit S."/>
            <person name="van Straalen N.M."/>
            <person name="Roelofs D."/>
        </authorList>
    </citation>
    <scope>NUCLEOTIDE SEQUENCE [LARGE SCALE GENOMIC DNA]</scope>
    <source>
        <tissue evidence="3">Mixed pool</tissue>
    </source>
</reference>
<dbReference type="InterPro" id="IPR055264">
    <property type="entry name" value="BOD1/SHG1_dom"/>
</dbReference>
<dbReference type="OMA" id="ENIVAQC"/>
<proteinExistence type="predicted"/>
<keyword evidence="4" id="KW-1185">Reference proteome</keyword>
<feature type="domain" description="BOD1/SHG1" evidence="2">
    <location>
        <begin position="185"/>
        <end position="278"/>
    </location>
</feature>
<evidence type="ECO:0000313" key="4">
    <source>
        <dbReference type="Proteomes" id="UP000094527"/>
    </source>
</evidence>
<feature type="region of interest" description="Disordered" evidence="1">
    <location>
        <begin position="1"/>
        <end position="23"/>
    </location>
</feature>
<keyword evidence="3" id="KW-0132">Cell division</keyword>
<dbReference type="GO" id="GO:0031297">
    <property type="term" value="P:replication fork processing"/>
    <property type="evidence" value="ECO:0007669"/>
    <property type="project" value="TreeGrafter"/>
</dbReference>
<feature type="compositionally biased region" description="Basic and acidic residues" evidence="1">
    <location>
        <begin position="9"/>
        <end position="23"/>
    </location>
</feature>
<feature type="region of interest" description="Disordered" evidence="1">
    <location>
        <begin position="304"/>
        <end position="324"/>
    </location>
</feature>
<dbReference type="PANTHER" id="PTHR31532">
    <property type="entry name" value="BIORIENTATION OF CHROMOSOMES IN CELL DIVISION 1 FAMILY MEMBER"/>
    <property type="match status" value="1"/>
</dbReference>
<feature type="compositionally biased region" description="Polar residues" evidence="1">
    <location>
        <begin position="308"/>
        <end position="317"/>
    </location>
</feature>
<keyword evidence="3" id="KW-0131">Cell cycle</keyword>
<sequence length="544" mass="62456">MSHYPSYGTDRDRDRDRERDNFYHRRREWNRNRGRPWYSHGPNNWRWNRENYRDRPRRDPQVVLVKRTQVSPDKDEADGRYISVNPEKYRAVDRQYSATSRFESPYSQDGSHRRNTPYYEYSPANQQNQVGRQTSTAETFQHAVPYNHQNNLHLPPQTQTATSSYCNTDNESENIKQELIETCISNFKIGGDYDRIRKECLLDIDTKPAFLNVKTKVEDITSQFLSSLRFLPNMDKSKVRENLKQTIALSNGFQSGVETLVNQILMPKVSSIIRPMVEEEIYRCLNIERIPNTDDTSELAATMEEQSDNNNSVQDGLNSKKVDSASISEDAVQFEPVVCNESIRFELNPFPPDISNHENTPIAISQTESTMINGSVVTNDAKHSATKPDFPFIEPETNGNDFTSTNIETKKEVNITVNMYTETEVVSSSVAPVSDVDMNELTLSEDDHNCSNAESEDESPEFEKIDEISPPRIEMDIIPYETLNIISGGDETSFDVSNDPVSSLPLTSSETVNHDDKNVDKCYFLQPLPLFEQKRSYYSRIPPN</sequence>
<dbReference type="OrthoDB" id="7605699at2759"/>
<feature type="compositionally biased region" description="Polar residues" evidence="1">
    <location>
        <begin position="96"/>
        <end position="109"/>
    </location>
</feature>
<dbReference type="PANTHER" id="PTHR31532:SF10">
    <property type="entry name" value="BIORIENTATION OF CHROMOSOMES IN CELL DIVISION PROTEIN 1-LIKE 1"/>
    <property type="match status" value="1"/>
</dbReference>
<comment type="caution">
    <text evidence="3">The sequence shown here is derived from an EMBL/GenBank/DDBJ whole genome shotgun (WGS) entry which is preliminary data.</text>
</comment>
<organism evidence="3 4">
    <name type="scientific">Orchesella cincta</name>
    <name type="common">Springtail</name>
    <name type="synonym">Podura cincta</name>
    <dbReference type="NCBI Taxonomy" id="48709"/>
    <lineage>
        <taxon>Eukaryota</taxon>
        <taxon>Metazoa</taxon>
        <taxon>Ecdysozoa</taxon>
        <taxon>Arthropoda</taxon>
        <taxon>Hexapoda</taxon>
        <taxon>Collembola</taxon>
        <taxon>Entomobryomorpha</taxon>
        <taxon>Entomobryoidea</taxon>
        <taxon>Orchesellidae</taxon>
        <taxon>Orchesellinae</taxon>
        <taxon>Orchesella</taxon>
    </lineage>
</organism>
<evidence type="ECO:0000256" key="1">
    <source>
        <dbReference type="SAM" id="MobiDB-lite"/>
    </source>
</evidence>
<dbReference type="EMBL" id="LJIJ01000358">
    <property type="protein sequence ID" value="ODM98398.1"/>
    <property type="molecule type" value="Genomic_DNA"/>
</dbReference>
<gene>
    <name evidence="3" type="ORF">Ocin01_08276</name>
</gene>
<dbReference type="GO" id="GO:0051301">
    <property type="term" value="P:cell division"/>
    <property type="evidence" value="ECO:0007669"/>
    <property type="project" value="UniProtKB-KW"/>
</dbReference>
<dbReference type="AlphaFoldDB" id="A0A1D2MZI3"/>
<protein>
    <submittedName>
        <fullName evidence="3">Biorientation of chromosomes in cell division protein 1</fullName>
    </submittedName>
</protein>
<evidence type="ECO:0000313" key="3">
    <source>
        <dbReference type="EMBL" id="ODM98398.1"/>
    </source>
</evidence>
<dbReference type="Proteomes" id="UP000094527">
    <property type="component" value="Unassembled WGS sequence"/>
</dbReference>
<dbReference type="Pfam" id="PF05205">
    <property type="entry name" value="COMPASS-Shg1"/>
    <property type="match status" value="1"/>
</dbReference>
<accession>A0A1D2MZI3</accession>
<dbReference type="GO" id="GO:0048188">
    <property type="term" value="C:Set1C/COMPASS complex"/>
    <property type="evidence" value="ECO:0007669"/>
    <property type="project" value="TreeGrafter"/>
</dbReference>
<name>A0A1D2MZI3_ORCCI</name>
<evidence type="ECO:0000259" key="2">
    <source>
        <dbReference type="Pfam" id="PF05205"/>
    </source>
</evidence>